<accession>A0A1B7KRH0</accession>
<comment type="similarity">
    <text evidence="1 4">Belongs to the 4-oxalocrotonate tautomerase family.</text>
</comment>
<evidence type="ECO:0000256" key="1">
    <source>
        <dbReference type="ARBA" id="ARBA00006723"/>
    </source>
</evidence>
<dbReference type="AlphaFoldDB" id="A0A1B7KRH0"/>
<evidence type="ECO:0000313" key="7">
    <source>
        <dbReference type="Proteomes" id="UP000078290"/>
    </source>
</evidence>
<dbReference type="Proteomes" id="UP000078290">
    <property type="component" value="Unassembled WGS sequence"/>
</dbReference>
<dbReference type="InterPro" id="IPR018191">
    <property type="entry name" value="4-OT"/>
</dbReference>
<dbReference type="InterPro" id="IPR004370">
    <property type="entry name" value="4-OT-like_dom"/>
</dbReference>
<dbReference type="NCBIfam" id="TIGR00013">
    <property type="entry name" value="taut"/>
    <property type="match status" value="1"/>
</dbReference>
<dbReference type="Gene3D" id="3.30.429.10">
    <property type="entry name" value="Macrophage Migration Inhibitory Factor"/>
    <property type="match status" value="1"/>
</dbReference>
<dbReference type="NCBIfam" id="NF002571">
    <property type="entry name" value="PRK02220.1"/>
    <property type="match status" value="1"/>
</dbReference>
<reference evidence="7" key="1">
    <citation type="submission" date="2016-05" db="EMBL/GenBank/DDBJ databases">
        <authorList>
            <person name="Wang W."/>
            <person name="Zhu L."/>
        </authorList>
    </citation>
    <scope>NUCLEOTIDE SEQUENCE [LARGE SCALE GENOMIC DNA]</scope>
    <source>
        <strain evidence="7">W-2</strain>
    </source>
</reference>
<dbReference type="SUPFAM" id="SSF55331">
    <property type="entry name" value="Tautomerase/MIF"/>
    <property type="match status" value="1"/>
</dbReference>
<name>A0A1B7KRH0_PARTM</name>
<dbReference type="RefSeq" id="WP_064551653.1">
    <property type="nucleotide sequence ID" value="NZ_LXMA01000023.1"/>
</dbReference>
<dbReference type="GO" id="GO:0016853">
    <property type="term" value="F:isomerase activity"/>
    <property type="evidence" value="ECO:0007669"/>
    <property type="project" value="UniProtKB-UniRule"/>
</dbReference>
<dbReference type="PANTHER" id="PTHR35530:SF1">
    <property type="entry name" value="2-HYDROXYMUCONATE TAUTOMERASE"/>
    <property type="match status" value="1"/>
</dbReference>
<proteinExistence type="inferred from homology"/>
<evidence type="ECO:0000256" key="2">
    <source>
        <dbReference type="ARBA" id="ARBA00023235"/>
    </source>
</evidence>
<evidence type="ECO:0000313" key="6">
    <source>
        <dbReference type="EMBL" id="OAT72681.1"/>
    </source>
</evidence>
<protein>
    <recommendedName>
        <fullName evidence="4">Tautomerase</fullName>
        <ecNumber evidence="4">5.3.2.-</ecNumber>
    </recommendedName>
</protein>
<gene>
    <name evidence="6" type="ORF">A7K69_06970</name>
</gene>
<evidence type="ECO:0000256" key="3">
    <source>
        <dbReference type="PIRSR" id="PIRSR618191-1"/>
    </source>
</evidence>
<feature type="domain" description="4-oxalocrotonate tautomerase-like" evidence="5">
    <location>
        <begin position="2"/>
        <end position="60"/>
    </location>
</feature>
<dbReference type="InterPro" id="IPR014347">
    <property type="entry name" value="Tautomerase/MIF_sf"/>
</dbReference>
<dbReference type="NCBIfam" id="NF002524">
    <property type="entry name" value="PRK01964.1"/>
    <property type="match status" value="1"/>
</dbReference>
<feature type="active site" description="Proton acceptor; via imino nitrogen" evidence="3">
    <location>
        <position position="2"/>
    </location>
</feature>
<evidence type="ECO:0000259" key="5">
    <source>
        <dbReference type="Pfam" id="PF01361"/>
    </source>
</evidence>
<sequence length="64" mass="7124">MPIIHIQLLEGRPEEKIKEVIRQVTETVSVVLGSPKENVRVIVSEIPKSHWGIAGIPVSDKQSK</sequence>
<dbReference type="EMBL" id="LXMA01000023">
    <property type="protein sequence ID" value="OAT72681.1"/>
    <property type="molecule type" value="Genomic_DNA"/>
</dbReference>
<dbReference type="PANTHER" id="PTHR35530">
    <property type="entry name" value="TAUTOMERASE-RELATED"/>
    <property type="match status" value="1"/>
</dbReference>
<organism evidence="6 7">
    <name type="scientific">Parageobacillus thermoglucosidasius</name>
    <name type="common">Geobacillus thermoglucosidasius</name>
    <dbReference type="NCBI Taxonomy" id="1426"/>
    <lineage>
        <taxon>Bacteria</taxon>
        <taxon>Bacillati</taxon>
        <taxon>Bacillota</taxon>
        <taxon>Bacilli</taxon>
        <taxon>Bacillales</taxon>
        <taxon>Anoxybacillaceae</taxon>
        <taxon>Parageobacillus</taxon>
    </lineage>
</organism>
<comment type="caution">
    <text evidence="6">The sequence shown here is derived from an EMBL/GenBank/DDBJ whole genome shotgun (WGS) entry which is preliminary data.</text>
</comment>
<dbReference type="Pfam" id="PF01361">
    <property type="entry name" value="Tautomerase"/>
    <property type="match status" value="1"/>
</dbReference>
<dbReference type="EC" id="5.3.2.-" evidence="4"/>
<evidence type="ECO:0000256" key="4">
    <source>
        <dbReference type="RuleBase" id="RU362032"/>
    </source>
</evidence>
<keyword evidence="2 4" id="KW-0413">Isomerase</keyword>